<dbReference type="AlphaFoldDB" id="A0A392VZA8"/>
<dbReference type="EMBL" id="LXQA011297208">
    <property type="protein sequence ID" value="MCI92311.1"/>
    <property type="molecule type" value="Genomic_DNA"/>
</dbReference>
<evidence type="ECO:0000313" key="1">
    <source>
        <dbReference type="EMBL" id="MCI92311.1"/>
    </source>
</evidence>
<proteinExistence type="predicted"/>
<reference evidence="1 2" key="1">
    <citation type="journal article" date="2018" name="Front. Plant Sci.">
        <title>Red Clover (Trifolium pratense) and Zigzag Clover (T. medium) - A Picture of Genomic Similarities and Differences.</title>
        <authorList>
            <person name="Dluhosova J."/>
            <person name="Istvanek J."/>
            <person name="Nedelnik J."/>
            <person name="Repkova J."/>
        </authorList>
    </citation>
    <scope>NUCLEOTIDE SEQUENCE [LARGE SCALE GENOMIC DNA]</scope>
    <source>
        <strain evidence="2">cv. 10/8</strain>
        <tissue evidence="1">Leaf</tissue>
    </source>
</reference>
<sequence length="48" mass="5394">MAVEGLGVAQEYTGRRWDHPPMRWPSLCRSCHVDVVASLGEFPVHRCG</sequence>
<feature type="non-terminal residue" evidence="1">
    <location>
        <position position="48"/>
    </location>
</feature>
<name>A0A392VZA8_9FABA</name>
<accession>A0A392VZA8</accession>
<protein>
    <submittedName>
        <fullName evidence="1">Uncharacterized protein</fullName>
    </submittedName>
</protein>
<dbReference type="Proteomes" id="UP000265520">
    <property type="component" value="Unassembled WGS sequence"/>
</dbReference>
<organism evidence="1 2">
    <name type="scientific">Trifolium medium</name>
    <dbReference type="NCBI Taxonomy" id="97028"/>
    <lineage>
        <taxon>Eukaryota</taxon>
        <taxon>Viridiplantae</taxon>
        <taxon>Streptophyta</taxon>
        <taxon>Embryophyta</taxon>
        <taxon>Tracheophyta</taxon>
        <taxon>Spermatophyta</taxon>
        <taxon>Magnoliopsida</taxon>
        <taxon>eudicotyledons</taxon>
        <taxon>Gunneridae</taxon>
        <taxon>Pentapetalae</taxon>
        <taxon>rosids</taxon>
        <taxon>fabids</taxon>
        <taxon>Fabales</taxon>
        <taxon>Fabaceae</taxon>
        <taxon>Papilionoideae</taxon>
        <taxon>50 kb inversion clade</taxon>
        <taxon>NPAAA clade</taxon>
        <taxon>Hologalegina</taxon>
        <taxon>IRL clade</taxon>
        <taxon>Trifolieae</taxon>
        <taxon>Trifolium</taxon>
    </lineage>
</organism>
<evidence type="ECO:0000313" key="2">
    <source>
        <dbReference type="Proteomes" id="UP000265520"/>
    </source>
</evidence>
<keyword evidence="2" id="KW-1185">Reference proteome</keyword>
<comment type="caution">
    <text evidence="1">The sequence shown here is derived from an EMBL/GenBank/DDBJ whole genome shotgun (WGS) entry which is preliminary data.</text>
</comment>